<dbReference type="EMBL" id="JAGSHT010000021">
    <property type="protein sequence ID" value="MBZ2198645.1"/>
    <property type="molecule type" value="Genomic_DNA"/>
</dbReference>
<evidence type="ECO:0000256" key="3">
    <source>
        <dbReference type="ARBA" id="ARBA00023125"/>
    </source>
</evidence>
<keyword evidence="3 5" id="KW-0238">DNA-binding</keyword>
<keyword evidence="4" id="KW-0804">Transcription</keyword>
<dbReference type="Pfam" id="PF00440">
    <property type="entry name" value="TetR_N"/>
    <property type="match status" value="1"/>
</dbReference>
<proteinExistence type="predicted"/>
<sequence>MPRITEARREARRDQIRAAALRSFAAKGYQRTSIADVVTESGLSAGAIYGHYADKGELFAAVAQHVLSRRDDEIAAASHEGVPPSPYEILVLLTGGMARDLADGRVLVQLWSESTVDPALRAVVQRVVGSVRGVLGDALRNWFATRPDLAPDGPDAAAQLLLPVVMGLGQAFIMQRALLEDFDPDAYLAAAEAVLPR</sequence>
<reference evidence="7 8" key="1">
    <citation type="submission" date="2021-04" db="EMBL/GenBank/DDBJ databases">
        <title>Ruania sp. nov., isolated from sandy soil of mangrove forest.</title>
        <authorList>
            <person name="Ge X."/>
            <person name="Huang R."/>
            <person name="Liu W."/>
        </authorList>
    </citation>
    <scope>NUCLEOTIDE SEQUENCE [LARGE SCALE GENOMIC DNA]</scope>
    <source>
        <strain evidence="7 8">N2-46</strain>
    </source>
</reference>
<evidence type="ECO:0000256" key="1">
    <source>
        <dbReference type="ARBA" id="ARBA00022491"/>
    </source>
</evidence>
<dbReference type="PANTHER" id="PTHR30055">
    <property type="entry name" value="HTH-TYPE TRANSCRIPTIONAL REGULATOR RUTR"/>
    <property type="match status" value="1"/>
</dbReference>
<dbReference type="RefSeq" id="WP_223409784.1">
    <property type="nucleotide sequence ID" value="NZ_JAGSHT010000021.1"/>
</dbReference>
<dbReference type="Pfam" id="PF13977">
    <property type="entry name" value="TetR_C_6"/>
    <property type="match status" value="1"/>
</dbReference>
<evidence type="ECO:0000256" key="2">
    <source>
        <dbReference type="ARBA" id="ARBA00023015"/>
    </source>
</evidence>
<dbReference type="PANTHER" id="PTHR30055:SF234">
    <property type="entry name" value="HTH-TYPE TRANSCRIPTIONAL REGULATOR BETI"/>
    <property type="match status" value="1"/>
</dbReference>
<dbReference type="InterPro" id="IPR009057">
    <property type="entry name" value="Homeodomain-like_sf"/>
</dbReference>
<dbReference type="PRINTS" id="PR00455">
    <property type="entry name" value="HTHTETR"/>
</dbReference>
<organism evidence="7 8">
    <name type="scientific">Occultella gossypii</name>
    <dbReference type="NCBI Taxonomy" id="2800820"/>
    <lineage>
        <taxon>Bacteria</taxon>
        <taxon>Bacillati</taxon>
        <taxon>Actinomycetota</taxon>
        <taxon>Actinomycetes</taxon>
        <taxon>Micrococcales</taxon>
        <taxon>Ruaniaceae</taxon>
        <taxon>Occultella</taxon>
    </lineage>
</organism>
<dbReference type="InterPro" id="IPR050109">
    <property type="entry name" value="HTH-type_TetR-like_transc_reg"/>
</dbReference>
<keyword evidence="1" id="KW-0678">Repressor</keyword>
<gene>
    <name evidence="7" type="ORF">KCQ71_21030</name>
</gene>
<evidence type="ECO:0000256" key="4">
    <source>
        <dbReference type="ARBA" id="ARBA00023163"/>
    </source>
</evidence>
<evidence type="ECO:0000313" key="8">
    <source>
        <dbReference type="Proteomes" id="UP000826651"/>
    </source>
</evidence>
<evidence type="ECO:0000259" key="6">
    <source>
        <dbReference type="PROSITE" id="PS50977"/>
    </source>
</evidence>
<evidence type="ECO:0000256" key="5">
    <source>
        <dbReference type="PROSITE-ProRule" id="PRU00335"/>
    </source>
</evidence>
<keyword evidence="8" id="KW-1185">Reference proteome</keyword>
<keyword evidence="2" id="KW-0805">Transcription regulation</keyword>
<dbReference type="Gene3D" id="1.10.357.10">
    <property type="entry name" value="Tetracycline Repressor, domain 2"/>
    <property type="match status" value="1"/>
</dbReference>
<evidence type="ECO:0000313" key="7">
    <source>
        <dbReference type="EMBL" id="MBZ2198645.1"/>
    </source>
</evidence>
<name>A0ABS7SE56_9MICO</name>
<accession>A0ABS7SE56</accession>
<protein>
    <submittedName>
        <fullName evidence="7">TetR/AcrR family transcriptional regulator</fullName>
    </submittedName>
</protein>
<comment type="caution">
    <text evidence="7">The sequence shown here is derived from an EMBL/GenBank/DDBJ whole genome shotgun (WGS) entry which is preliminary data.</text>
</comment>
<feature type="domain" description="HTH tetR-type" evidence="6">
    <location>
        <begin position="10"/>
        <end position="70"/>
    </location>
</feature>
<dbReference type="InterPro" id="IPR039538">
    <property type="entry name" value="BetI_C"/>
</dbReference>
<dbReference type="InterPro" id="IPR036271">
    <property type="entry name" value="Tet_transcr_reg_TetR-rel_C_sf"/>
</dbReference>
<feature type="DNA-binding region" description="H-T-H motif" evidence="5">
    <location>
        <begin position="33"/>
        <end position="52"/>
    </location>
</feature>
<dbReference type="InterPro" id="IPR001647">
    <property type="entry name" value="HTH_TetR"/>
</dbReference>
<dbReference type="SUPFAM" id="SSF48498">
    <property type="entry name" value="Tetracyclin repressor-like, C-terminal domain"/>
    <property type="match status" value="1"/>
</dbReference>
<dbReference type="Proteomes" id="UP000826651">
    <property type="component" value="Unassembled WGS sequence"/>
</dbReference>
<dbReference type="SUPFAM" id="SSF46689">
    <property type="entry name" value="Homeodomain-like"/>
    <property type="match status" value="1"/>
</dbReference>
<dbReference type="PROSITE" id="PS50977">
    <property type="entry name" value="HTH_TETR_2"/>
    <property type="match status" value="1"/>
</dbReference>